<dbReference type="OrthoDB" id="6378309at2759"/>
<feature type="compositionally biased region" description="Polar residues" evidence="1">
    <location>
        <begin position="525"/>
        <end position="540"/>
    </location>
</feature>
<evidence type="ECO:0000256" key="1">
    <source>
        <dbReference type="SAM" id="MobiDB-lite"/>
    </source>
</evidence>
<organism evidence="3 4">
    <name type="scientific">Penaeus vannamei</name>
    <name type="common">Whiteleg shrimp</name>
    <name type="synonym">Litopenaeus vannamei</name>
    <dbReference type="NCBI Taxonomy" id="6689"/>
    <lineage>
        <taxon>Eukaryota</taxon>
        <taxon>Metazoa</taxon>
        <taxon>Ecdysozoa</taxon>
        <taxon>Arthropoda</taxon>
        <taxon>Crustacea</taxon>
        <taxon>Multicrustacea</taxon>
        <taxon>Malacostraca</taxon>
        <taxon>Eumalacostraca</taxon>
        <taxon>Eucarida</taxon>
        <taxon>Decapoda</taxon>
        <taxon>Dendrobranchiata</taxon>
        <taxon>Penaeoidea</taxon>
        <taxon>Penaeidae</taxon>
        <taxon>Penaeus</taxon>
    </lineage>
</organism>
<keyword evidence="2" id="KW-1133">Transmembrane helix</keyword>
<feature type="compositionally biased region" description="Basic and acidic residues" evidence="1">
    <location>
        <begin position="289"/>
        <end position="301"/>
    </location>
</feature>
<feature type="transmembrane region" description="Helical" evidence="2">
    <location>
        <begin position="592"/>
        <end position="609"/>
    </location>
</feature>
<feature type="region of interest" description="Disordered" evidence="1">
    <location>
        <begin position="205"/>
        <end position="227"/>
    </location>
</feature>
<name>A0A423SCT0_PENVA</name>
<feature type="region of interest" description="Disordered" evidence="1">
    <location>
        <begin position="288"/>
        <end position="357"/>
    </location>
</feature>
<accession>A0A423SCT0</accession>
<sequence length="661" mass="73305">MFKRYPKYTPGQELATKFWWSITQLAATAVHDIFILVYSSLPNTKNGSVSVSDYLEKAKKKHVLQELHDGGFDIANFKVSPKKAVFYDLQAIRKILDHVMAKPQHAEELNTFRQLVKKLVYLRNALSHHKMRSTSILQLMKDLEEVKDILWELYNLAAEVSGGTKADTDRAYHLLEQELDSLVSPASIAVCLGCSEELKSKANEDTEEYGKMGEPGQNKDYQKTKENNNMEGYRTIKENGKAIENRADKGSANVVGRDSNDLNGISSIRTNERNGKTCLHIQHMIAAQEEGKEDARDRSSSSEEEVLSSSDTASSPEDSESDAPLQNREEGRDFPAVEAEESCSSDSGETRDECSRDEVQCNGDTFLLEPESKPDSQSGKETSCIFLTEIDQSNENCSNIFKGGISPDNGTEPAVLPIQLIVTQHENSREDTSSSSEEVPSLLKASCSYTFLGESQVDSFQQYKRDTLEIDTLGTLGVKAAGGSVGYGSDSGETIDSCSSEEIFTLIQGNDTKPSNKDYVEADTPQGNEGNAPDTSCTATQTDASYSSYEEDLLIPQNSNVDPISTRQDTTEHFEKNPPSSDPQHLIHPMKFFLIVILFSRVGCFFWILRLFEVMAAMFVVVYIGIQFVFLLATVVVVMDRHLHGSRAASLNMPVRGISRL</sequence>
<evidence type="ECO:0000256" key="2">
    <source>
        <dbReference type="SAM" id="Phobius"/>
    </source>
</evidence>
<gene>
    <name evidence="3" type="ORF">C7M84_020165</name>
</gene>
<feature type="region of interest" description="Disordered" evidence="1">
    <location>
        <begin position="507"/>
        <end position="540"/>
    </location>
</feature>
<feature type="region of interest" description="Disordered" evidence="1">
    <location>
        <begin position="244"/>
        <end position="269"/>
    </location>
</feature>
<evidence type="ECO:0000313" key="4">
    <source>
        <dbReference type="Proteomes" id="UP000283509"/>
    </source>
</evidence>
<comment type="caution">
    <text evidence="3">The sequence shown here is derived from an EMBL/GenBank/DDBJ whole genome shotgun (WGS) entry which is preliminary data.</text>
</comment>
<protein>
    <submittedName>
        <fullName evidence="3">Uncharacterized protein</fullName>
    </submittedName>
</protein>
<feature type="compositionally biased region" description="Basic and acidic residues" evidence="1">
    <location>
        <begin position="348"/>
        <end position="357"/>
    </location>
</feature>
<dbReference type="Proteomes" id="UP000283509">
    <property type="component" value="Unassembled WGS sequence"/>
</dbReference>
<proteinExistence type="predicted"/>
<keyword evidence="4" id="KW-1185">Reference proteome</keyword>
<keyword evidence="2" id="KW-0812">Transmembrane</keyword>
<reference evidence="3 4" key="1">
    <citation type="submission" date="2018-04" db="EMBL/GenBank/DDBJ databases">
        <authorList>
            <person name="Zhang X."/>
            <person name="Yuan J."/>
            <person name="Li F."/>
            <person name="Xiang J."/>
        </authorList>
    </citation>
    <scope>NUCLEOTIDE SEQUENCE [LARGE SCALE GENOMIC DNA]</scope>
    <source>
        <tissue evidence="3">Muscle</tissue>
    </source>
</reference>
<feature type="transmembrane region" description="Helical" evidence="2">
    <location>
        <begin position="615"/>
        <end position="638"/>
    </location>
</feature>
<dbReference type="EMBL" id="QCYY01003872">
    <property type="protein sequence ID" value="ROT62006.1"/>
    <property type="molecule type" value="Genomic_DNA"/>
</dbReference>
<feature type="compositionally biased region" description="Low complexity" evidence="1">
    <location>
        <begin position="307"/>
        <end position="316"/>
    </location>
</feature>
<dbReference type="AlphaFoldDB" id="A0A423SCT0"/>
<keyword evidence="2" id="KW-0472">Membrane</keyword>
<evidence type="ECO:0000313" key="3">
    <source>
        <dbReference type="EMBL" id="ROT62006.1"/>
    </source>
</evidence>
<reference evidence="3 4" key="2">
    <citation type="submission" date="2019-01" db="EMBL/GenBank/DDBJ databases">
        <title>The decoding of complex shrimp genome reveals the adaptation for benthos swimmer, frequently molting mechanism and breeding impact on genome.</title>
        <authorList>
            <person name="Sun Y."/>
            <person name="Gao Y."/>
            <person name="Yu Y."/>
        </authorList>
    </citation>
    <scope>NUCLEOTIDE SEQUENCE [LARGE SCALE GENOMIC DNA]</scope>
    <source>
        <tissue evidence="3">Muscle</tissue>
    </source>
</reference>